<proteinExistence type="inferred from homology"/>
<keyword evidence="3" id="KW-1003">Cell membrane</keyword>
<feature type="transmembrane region" description="Helical" evidence="7">
    <location>
        <begin position="124"/>
        <end position="143"/>
    </location>
</feature>
<accession>A0A217EDB0</accession>
<dbReference type="Pfam" id="PF01810">
    <property type="entry name" value="LysE"/>
    <property type="match status" value="1"/>
</dbReference>
<dbReference type="NCBIfam" id="NF008201">
    <property type="entry name" value="PRK10958.1"/>
    <property type="match status" value="1"/>
</dbReference>
<dbReference type="InterPro" id="IPR001123">
    <property type="entry name" value="LeuE-type"/>
</dbReference>
<feature type="transmembrane region" description="Helical" evidence="7">
    <location>
        <begin position="41"/>
        <end position="65"/>
    </location>
</feature>
<dbReference type="PANTHER" id="PTHR30086">
    <property type="entry name" value="ARGININE EXPORTER PROTEIN ARGO"/>
    <property type="match status" value="1"/>
</dbReference>
<evidence type="ECO:0000313" key="8">
    <source>
        <dbReference type="EMBL" id="SNQ28495.1"/>
    </source>
</evidence>
<keyword evidence="6 7" id="KW-0472">Membrane</keyword>
<protein>
    <submittedName>
        <fullName evidence="8">Leucine efflux protein</fullName>
    </submittedName>
</protein>
<evidence type="ECO:0000313" key="9">
    <source>
        <dbReference type="Proteomes" id="UP000243463"/>
    </source>
</evidence>
<feature type="transmembrane region" description="Helical" evidence="7">
    <location>
        <begin position="71"/>
        <end position="92"/>
    </location>
</feature>
<evidence type="ECO:0000256" key="3">
    <source>
        <dbReference type="ARBA" id="ARBA00022475"/>
    </source>
</evidence>
<comment type="subcellular location">
    <subcellularLocation>
        <location evidence="1">Cell membrane</location>
        <topology evidence="1">Multi-pass membrane protein</topology>
    </subcellularLocation>
</comment>
<feature type="transmembrane region" description="Helical" evidence="7">
    <location>
        <begin position="6"/>
        <end position="29"/>
    </location>
</feature>
<dbReference type="GO" id="GO:0015820">
    <property type="term" value="P:L-leucine transport"/>
    <property type="evidence" value="ECO:0007669"/>
    <property type="project" value="TreeGrafter"/>
</dbReference>
<evidence type="ECO:0000256" key="5">
    <source>
        <dbReference type="ARBA" id="ARBA00022989"/>
    </source>
</evidence>
<evidence type="ECO:0000256" key="7">
    <source>
        <dbReference type="SAM" id="Phobius"/>
    </source>
</evidence>
<organism evidence="8 9">
    <name type="scientific">Acinetobacter apis</name>
    <dbReference type="NCBI Taxonomy" id="1229165"/>
    <lineage>
        <taxon>Bacteria</taxon>
        <taxon>Pseudomonadati</taxon>
        <taxon>Pseudomonadota</taxon>
        <taxon>Gammaproteobacteria</taxon>
        <taxon>Moraxellales</taxon>
        <taxon>Moraxellaceae</taxon>
        <taxon>Acinetobacter</taxon>
    </lineage>
</organism>
<feature type="transmembrane region" description="Helical" evidence="7">
    <location>
        <begin position="190"/>
        <end position="213"/>
    </location>
</feature>
<evidence type="ECO:0000256" key="2">
    <source>
        <dbReference type="ARBA" id="ARBA00007928"/>
    </source>
</evidence>
<comment type="similarity">
    <text evidence="2">Belongs to the Rht family.</text>
</comment>
<dbReference type="Proteomes" id="UP000243463">
    <property type="component" value="Unassembled WGS sequence"/>
</dbReference>
<dbReference type="GO" id="GO:0005886">
    <property type="term" value="C:plasma membrane"/>
    <property type="evidence" value="ECO:0007669"/>
    <property type="project" value="UniProtKB-SubCell"/>
</dbReference>
<keyword evidence="5 7" id="KW-1133">Transmembrane helix</keyword>
<evidence type="ECO:0000256" key="4">
    <source>
        <dbReference type="ARBA" id="ARBA00022692"/>
    </source>
</evidence>
<dbReference type="EMBL" id="FZLN01000001">
    <property type="protein sequence ID" value="SNQ28495.1"/>
    <property type="molecule type" value="Genomic_DNA"/>
</dbReference>
<name>A0A217EDB0_9GAMM</name>
<dbReference type="AlphaFoldDB" id="A0A217EDB0"/>
<dbReference type="OrthoDB" id="9784202at2"/>
<feature type="transmembrane region" description="Helical" evidence="7">
    <location>
        <begin position="155"/>
        <end position="178"/>
    </location>
</feature>
<evidence type="ECO:0000256" key="1">
    <source>
        <dbReference type="ARBA" id="ARBA00004651"/>
    </source>
</evidence>
<evidence type="ECO:0000256" key="6">
    <source>
        <dbReference type="ARBA" id="ARBA00023136"/>
    </source>
</evidence>
<dbReference type="PANTHER" id="PTHR30086:SF15">
    <property type="entry name" value="LEUCINE EFFLUX PROTEIN"/>
    <property type="match status" value="1"/>
</dbReference>
<keyword evidence="9" id="KW-1185">Reference proteome</keyword>
<dbReference type="GO" id="GO:0015190">
    <property type="term" value="F:L-leucine transmembrane transporter activity"/>
    <property type="evidence" value="ECO:0007669"/>
    <property type="project" value="TreeGrafter"/>
</dbReference>
<sequence>MLGVINLSTFILGSLFIVVLPGPNSFYVLSTSAKYGVKIGYLAALGVLTGDLILILATVFGAASILHAFPIIFIGLKIVGAIYLSYLGINLIKHGVSIWKKRHLPTAPIPDAIPQRHIKPYQTALTISLLNPKAIFFLLSFFIQFVDPNSASPLLSFFVLSIILETMSLVYLTILIFAGSKLANYFTQNIKLASSSTCLVGLLFITFGINLAISSL</sequence>
<reference evidence="9" key="1">
    <citation type="submission" date="2017-06" db="EMBL/GenBank/DDBJ databases">
        <authorList>
            <person name="Varghese N."/>
            <person name="Submissions S."/>
        </authorList>
    </citation>
    <scope>NUCLEOTIDE SEQUENCE [LARGE SCALE GENOMIC DNA]</scope>
    <source>
        <strain evidence="9">ANC 5114</strain>
    </source>
</reference>
<keyword evidence="4 7" id="KW-0812">Transmembrane</keyword>
<dbReference type="PIRSF" id="PIRSF006324">
    <property type="entry name" value="LeuE"/>
    <property type="match status" value="1"/>
</dbReference>
<gene>
    <name evidence="8" type="ORF">SAMN05444584_0418</name>
</gene>
<dbReference type="RefSeq" id="WP_088822540.1">
    <property type="nucleotide sequence ID" value="NZ_FZLN01000001.1"/>
</dbReference>